<dbReference type="Pfam" id="PF00903">
    <property type="entry name" value="Glyoxalase"/>
    <property type="match status" value="1"/>
</dbReference>
<dbReference type="GO" id="GO:0016829">
    <property type="term" value="F:lyase activity"/>
    <property type="evidence" value="ECO:0007669"/>
    <property type="project" value="UniProtKB-KW"/>
</dbReference>
<evidence type="ECO:0000313" key="2">
    <source>
        <dbReference type="EMBL" id="MBB5514592.1"/>
    </source>
</evidence>
<dbReference type="InterPro" id="IPR004360">
    <property type="entry name" value="Glyas_Fos-R_dOase_dom"/>
</dbReference>
<name>A0A840WLR4_9RHOB</name>
<dbReference type="InterPro" id="IPR050383">
    <property type="entry name" value="GlyoxalaseI/FosfomycinResist"/>
</dbReference>
<keyword evidence="2" id="KW-0456">Lyase</keyword>
<accession>A0A840WLR4</accession>
<organism evidence="2 3">
    <name type="scientific">Rubricella aquisinus</name>
    <dbReference type="NCBI Taxonomy" id="2028108"/>
    <lineage>
        <taxon>Bacteria</taxon>
        <taxon>Pseudomonadati</taxon>
        <taxon>Pseudomonadota</taxon>
        <taxon>Alphaproteobacteria</taxon>
        <taxon>Rhodobacterales</taxon>
        <taxon>Paracoccaceae</taxon>
        <taxon>Rubricella</taxon>
    </lineage>
</organism>
<reference evidence="2 3" key="1">
    <citation type="submission" date="2020-08" db="EMBL/GenBank/DDBJ databases">
        <title>Genomic Encyclopedia of Type Strains, Phase IV (KMG-IV): sequencing the most valuable type-strain genomes for metagenomic binning, comparative biology and taxonomic classification.</title>
        <authorList>
            <person name="Goeker M."/>
        </authorList>
    </citation>
    <scope>NUCLEOTIDE SEQUENCE [LARGE SCALE GENOMIC DNA]</scope>
    <source>
        <strain evidence="2 3">DSM 103377</strain>
    </source>
</reference>
<gene>
    <name evidence="2" type="ORF">FHS89_000590</name>
</gene>
<dbReference type="InterPro" id="IPR037523">
    <property type="entry name" value="VOC_core"/>
</dbReference>
<dbReference type="RefSeq" id="WP_184008303.1">
    <property type="nucleotide sequence ID" value="NZ_JACIJS010000001.1"/>
</dbReference>
<sequence length="138" mass="15072">MRWSIHHVNLEAKDVARTARFYADVLGMAQGTWAFPASRGYLPGGSDRLALFGDGRESHTGLHLIAPDEDFAEKNGLLHNPSKGGHYAINVDDLDALKARLRAAGVPYSETGEFAIPGLRHLYFCDPEGNLIEANGRV</sequence>
<dbReference type="SUPFAM" id="SSF54593">
    <property type="entry name" value="Glyoxalase/Bleomycin resistance protein/Dihydroxybiphenyl dioxygenase"/>
    <property type="match status" value="1"/>
</dbReference>
<dbReference type="InterPro" id="IPR029068">
    <property type="entry name" value="Glyas_Bleomycin-R_OHBP_Dase"/>
</dbReference>
<dbReference type="PANTHER" id="PTHR21366">
    <property type="entry name" value="GLYOXALASE FAMILY PROTEIN"/>
    <property type="match status" value="1"/>
</dbReference>
<proteinExistence type="predicted"/>
<dbReference type="PROSITE" id="PS51819">
    <property type="entry name" value="VOC"/>
    <property type="match status" value="1"/>
</dbReference>
<comment type="caution">
    <text evidence="2">The sequence shown here is derived from an EMBL/GenBank/DDBJ whole genome shotgun (WGS) entry which is preliminary data.</text>
</comment>
<protein>
    <submittedName>
        <fullName evidence="2">Catechol 2,3-dioxygenase-like lactoylglutathione lyase family enzyme</fullName>
    </submittedName>
</protein>
<keyword evidence="3" id="KW-1185">Reference proteome</keyword>
<dbReference type="Proteomes" id="UP000553766">
    <property type="component" value="Unassembled WGS sequence"/>
</dbReference>
<keyword evidence="2" id="KW-0223">Dioxygenase</keyword>
<evidence type="ECO:0000313" key="3">
    <source>
        <dbReference type="Proteomes" id="UP000553766"/>
    </source>
</evidence>
<evidence type="ECO:0000259" key="1">
    <source>
        <dbReference type="PROSITE" id="PS51819"/>
    </source>
</evidence>
<dbReference type="GO" id="GO:0051213">
    <property type="term" value="F:dioxygenase activity"/>
    <property type="evidence" value="ECO:0007669"/>
    <property type="project" value="UniProtKB-KW"/>
</dbReference>
<dbReference type="AlphaFoldDB" id="A0A840WLR4"/>
<feature type="domain" description="VOC" evidence="1">
    <location>
        <begin position="4"/>
        <end position="137"/>
    </location>
</feature>
<dbReference type="Gene3D" id="3.10.180.10">
    <property type="entry name" value="2,3-Dihydroxybiphenyl 1,2-Dioxygenase, domain 1"/>
    <property type="match status" value="1"/>
</dbReference>
<keyword evidence="2" id="KW-0560">Oxidoreductase</keyword>
<dbReference type="EMBL" id="JACIJS010000001">
    <property type="protein sequence ID" value="MBB5514592.1"/>
    <property type="molecule type" value="Genomic_DNA"/>
</dbReference>